<proteinExistence type="predicted"/>
<keyword evidence="2" id="KW-1185">Reference proteome</keyword>
<dbReference type="RefSeq" id="WP_055742615.1">
    <property type="nucleotide sequence ID" value="NZ_LJJB01000007.1"/>
</dbReference>
<gene>
    <name evidence="1" type="ORF">AN963_00495</name>
</gene>
<evidence type="ECO:0000313" key="1">
    <source>
        <dbReference type="EMBL" id="KQL48336.1"/>
    </source>
</evidence>
<evidence type="ECO:0000313" key="2">
    <source>
        <dbReference type="Proteomes" id="UP000051063"/>
    </source>
</evidence>
<protein>
    <submittedName>
        <fullName evidence="1">Uncharacterized protein</fullName>
    </submittedName>
</protein>
<organism evidence="1 2">
    <name type="scientific">Brevibacillus choshinensis</name>
    <dbReference type="NCBI Taxonomy" id="54911"/>
    <lineage>
        <taxon>Bacteria</taxon>
        <taxon>Bacillati</taxon>
        <taxon>Bacillota</taxon>
        <taxon>Bacilli</taxon>
        <taxon>Bacillales</taxon>
        <taxon>Paenibacillaceae</taxon>
        <taxon>Brevibacillus</taxon>
    </lineage>
</organism>
<dbReference type="EMBL" id="LJJB01000007">
    <property type="protein sequence ID" value="KQL48336.1"/>
    <property type="molecule type" value="Genomic_DNA"/>
</dbReference>
<reference evidence="1 2" key="1">
    <citation type="submission" date="2015-09" db="EMBL/GenBank/DDBJ databases">
        <title>Genome sequencing project for genomic taxonomy and phylogenomics of Bacillus-like bacteria.</title>
        <authorList>
            <person name="Liu B."/>
            <person name="Wang J."/>
            <person name="Zhu Y."/>
            <person name="Liu G."/>
            <person name="Chen Q."/>
            <person name="Chen Z."/>
            <person name="Lan J."/>
            <person name="Che J."/>
            <person name="Ge C."/>
            <person name="Shi H."/>
            <person name="Pan Z."/>
            <person name="Liu X."/>
        </authorList>
    </citation>
    <scope>NUCLEOTIDE SEQUENCE [LARGE SCALE GENOMIC DNA]</scope>
    <source>
        <strain evidence="1 2">DSM 8552</strain>
    </source>
</reference>
<accession>A0ABR5N9V4</accession>
<dbReference type="Proteomes" id="UP000051063">
    <property type="component" value="Unassembled WGS sequence"/>
</dbReference>
<name>A0ABR5N9V4_BRECH</name>
<sequence length="172" mass="20336">MRDIQSRHNGLPPRTPDMLYNIVRKFYRGAVSHYDLIQEKKAVVRATWEHQKATGEDAELRQALHTLFLEFHFYVTCWLQIEMALFRLARQDEEQSRVLERFRPDLEKHLGVREQLDQTEACVEAQLRQDGPNGASVERDMYWFEGITFTVDEQSLQTLHALYEAIQQARTK</sequence>
<comment type="caution">
    <text evidence="1">The sequence shown here is derived from an EMBL/GenBank/DDBJ whole genome shotgun (WGS) entry which is preliminary data.</text>
</comment>